<reference evidence="2" key="1">
    <citation type="journal article" date="2024" name="Proc. Natl. Acad. Sci. U.S.A.">
        <title>Extraordinary preservation of gene collinearity over three hundred million years revealed in homosporous lycophytes.</title>
        <authorList>
            <person name="Li C."/>
            <person name="Wickell D."/>
            <person name="Kuo L.Y."/>
            <person name="Chen X."/>
            <person name="Nie B."/>
            <person name="Liao X."/>
            <person name="Peng D."/>
            <person name="Ji J."/>
            <person name="Jenkins J."/>
            <person name="Williams M."/>
            <person name="Shu S."/>
            <person name="Plott C."/>
            <person name="Barry K."/>
            <person name="Rajasekar S."/>
            <person name="Grimwood J."/>
            <person name="Han X."/>
            <person name="Sun S."/>
            <person name="Hou Z."/>
            <person name="He W."/>
            <person name="Dai G."/>
            <person name="Sun C."/>
            <person name="Schmutz J."/>
            <person name="Leebens-Mack J.H."/>
            <person name="Li F.W."/>
            <person name="Wang L."/>
        </authorList>
    </citation>
    <scope>NUCLEOTIDE SEQUENCE [LARGE SCALE GENOMIC DNA]</scope>
    <source>
        <strain evidence="2">cv. PW_Plant_1</strain>
    </source>
</reference>
<evidence type="ECO:0000313" key="2">
    <source>
        <dbReference type="Proteomes" id="UP001162992"/>
    </source>
</evidence>
<keyword evidence="2" id="KW-1185">Reference proteome</keyword>
<dbReference type="Proteomes" id="UP001162992">
    <property type="component" value="Chromosome 6"/>
</dbReference>
<gene>
    <name evidence="1" type="ORF">O6H91_06G122300</name>
</gene>
<dbReference type="EMBL" id="CM055097">
    <property type="protein sequence ID" value="KAJ7553999.1"/>
    <property type="molecule type" value="Genomic_DNA"/>
</dbReference>
<name>A0ACC2DIB3_DIPCM</name>
<protein>
    <submittedName>
        <fullName evidence="1">Uncharacterized protein</fullName>
    </submittedName>
</protein>
<accession>A0ACC2DIB3</accession>
<comment type="caution">
    <text evidence="1">The sequence shown here is derived from an EMBL/GenBank/DDBJ whole genome shotgun (WGS) entry which is preliminary data.</text>
</comment>
<sequence>MAAYAGGKDRAAIEANSNLAIIVYQKYRFPFALRGWQEGCVPLKDTDPLQDVGVFARRDEGGSGRCKRQEVIDLVSDEEDKEVTEATSVLTTGWPEEGSKGARKKLTDGGSSEKFEGENAKAARKRLFMNESFSNIPDGGESWQSGSKPGKKEKLSTAENIQENSSRFDKNSTEKGAIAARVLENGGSKASSSYISKSKRNGESAGVIPLADADVLDWMAVSRKEDLADRACGKLPGERSTKRTVAVKTTHSSALAKKSDLPPPPVQWEEMKQQSFQEDLASMESKKKKPRMRGELKIRDGARPTSAPPLVINNENVSAGVAEAAGSSHVPEEVRTLLRTDGSSQEHEESEERKILRQTLQKFEVLRRKVLRDEEARVKESGNGVKRPDLKAGSIMNTSNLWLNRSKKIGAIPGVEVGDQFYFRIELCIVGLHKQIQAGIDSIPPKDNQWDVPLAASIIASGGYEDDLDTGETLIYTGQGGNNYQGNKRQQQDQKLERGNLALKHSYKIGVPVRVIRGSKCKESPSGKIYTYDGLYKVEKFWLDKGLSGFGVYKFQLQRLPGQLRTSSAIVKFMGTMKIKSDGKEPMMIHEDISGGKEELRICVVNSVDELTDLPAAFEYATSMLLPPEFEKRPPPEGCHCINECSDTAVCCCIRRTGGQLPYTGDGALVEVKNIVYECSQECQCPPTCHNRVSQHGTKYRLELFKKEGGWGVRSWDSIPSGSFICEYIGKVAASGKAMKCFKQCDYVLHLDNLKQRVAQDVDVSINLGEPAKSSVAEGVEGDNLSIDARDYGNVARFINHSCSPNLYVQFVLYDHEDLKLPHVMLFAMENIRPFTELTFDYGCGTCL</sequence>
<proteinExistence type="predicted"/>
<organism evidence="1 2">
    <name type="scientific">Diphasiastrum complanatum</name>
    <name type="common">Issler's clubmoss</name>
    <name type="synonym">Lycopodium complanatum</name>
    <dbReference type="NCBI Taxonomy" id="34168"/>
    <lineage>
        <taxon>Eukaryota</taxon>
        <taxon>Viridiplantae</taxon>
        <taxon>Streptophyta</taxon>
        <taxon>Embryophyta</taxon>
        <taxon>Tracheophyta</taxon>
        <taxon>Lycopodiopsida</taxon>
        <taxon>Lycopodiales</taxon>
        <taxon>Lycopodiaceae</taxon>
        <taxon>Lycopodioideae</taxon>
        <taxon>Diphasiastrum</taxon>
    </lineage>
</organism>
<evidence type="ECO:0000313" key="1">
    <source>
        <dbReference type="EMBL" id="KAJ7553999.1"/>
    </source>
</evidence>